<dbReference type="Proteomes" id="UP001054945">
    <property type="component" value="Unassembled WGS sequence"/>
</dbReference>
<comment type="caution">
    <text evidence="5">The sequence shown here is derived from an EMBL/GenBank/DDBJ whole genome shotgun (WGS) entry which is preliminary data.</text>
</comment>
<dbReference type="PROSITE" id="PS00678">
    <property type="entry name" value="WD_REPEATS_1"/>
    <property type="match status" value="1"/>
</dbReference>
<dbReference type="AlphaFoldDB" id="A0AAV4MSY7"/>
<dbReference type="InterPro" id="IPR056456">
    <property type="entry name" value="Beta-prop_IFT80_2nd"/>
</dbReference>
<feature type="repeat" description="WD" evidence="3">
    <location>
        <begin position="10"/>
        <end position="50"/>
    </location>
</feature>
<name>A0AAV4MSY7_CAEEX</name>
<dbReference type="GO" id="GO:0030992">
    <property type="term" value="C:intraciliary transport particle B"/>
    <property type="evidence" value="ECO:0007669"/>
    <property type="project" value="TreeGrafter"/>
</dbReference>
<dbReference type="Pfam" id="PF23335">
    <property type="entry name" value="Beta-prop_IFT80_2nd"/>
    <property type="match status" value="2"/>
</dbReference>
<dbReference type="PANTHER" id="PTHR24098">
    <property type="entry name" value="OUTER SEGMENT 5"/>
    <property type="match status" value="1"/>
</dbReference>
<protein>
    <submittedName>
        <fullName evidence="5">Intraflagellar transport protein 80 homolog</fullName>
    </submittedName>
</protein>
<evidence type="ECO:0000313" key="5">
    <source>
        <dbReference type="EMBL" id="GIX75577.1"/>
    </source>
</evidence>
<keyword evidence="1 3" id="KW-0853">WD repeat</keyword>
<dbReference type="Pfam" id="PF00400">
    <property type="entry name" value="WD40"/>
    <property type="match status" value="4"/>
</dbReference>
<accession>A0AAV4MSY7</accession>
<evidence type="ECO:0000256" key="1">
    <source>
        <dbReference type="ARBA" id="ARBA00022574"/>
    </source>
</evidence>
<dbReference type="FunFam" id="2.130.10.10:FF:001115">
    <property type="entry name" value="Intraflagellar transport 80 homolog (Chlamydomonas)"/>
    <property type="match status" value="1"/>
</dbReference>
<dbReference type="InterPro" id="IPR019775">
    <property type="entry name" value="WD40_repeat_CS"/>
</dbReference>
<gene>
    <name evidence="5" type="primary">Ift80</name>
    <name evidence="5" type="ORF">CEXT_602251</name>
</gene>
<sequence>MRFKTYLGKEPRHTDIVSCIAWNTTDEVFSCADDHEVLIWNLVTNETTKLLTLPNDLFPTDMHIFPRTSTTGGLKKQIGGDVFIITTTDGKFHIINRTGRIEKSIEAHRGAVLSGRWSHDGTAFVTAGEDGQIKIWSRTGMLRSTLASNSFPVYSLAWGPNSDQILYTLSRMLVIKPLQPNSKPLQWKAHDGLILKVAWNPSNNLIVSGGEDCKYKVWDSYGRILYSSHANDYPITSVSWSPNGEVFCVGSFNSLRLCDRTGWSHSLDKPETQSLFCLEWSSDGTQVAGGCGNGHVIFAHVVERRLEWKHFEATVRGRKTITVQNVCTDLMENLDFRDNIIKVSFEYNHLIVVTSTQCYIYSTKNWNTPLIFDLKEGNVSLVVQQRSISYLLMDKVCIYTIMMVDQNKGDEKVIHIFDAITGKYIPDGKPLHTKSALQDGKLIIFTILQLCFTDKNLLPMTIMQKDDSDFGKNPQIISFVEIM</sequence>
<organism evidence="5 6">
    <name type="scientific">Caerostris extrusa</name>
    <name type="common">Bark spider</name>
    <name type="synonym">Caerostris bankana</name>
    <dbReference type="NCBI Taxonomy" id="172846"/>
    <lineage>
        <taxon>Eukaryota</taxon>
        <taxon>Metazoa</taxon>
        <taxon>Ecdysozoa</taxon>
        <taxon>Arthropoda</taxon>
        <taxon>Chelicerata</taxon>
        <taxon>Arachnida</taxon>
        <taxon>Araneae</taxon>
        <taxon>Araneomorphae</taxon>
        <taxon>Entelegynae</taxon>
        <taxon>Araneoidea</taxon>
        <taxon>Araneidae</taxon>
        <taxon>Caerostris</taxon>
    </lineage>
</organism>
<proteinExistence type="predicted"/>
<feature type="domain" description="IFT80 second beta-propeller" evidence="4">
    <location>
        <begin position="303"/>
        <end position="398"/>
    </location>
</feature>
<dbReference type="GO" id="GO:0005929">
    <property type="term" value="C:cilium"/>
    <property type="evidence" value="ECO:0007669"/>
    <property type="project" value="TreeGrafter"/>
</dbReference>
<dbReference type="PROSITE" id="PS50082">
    <property type="entry name" value="WD_REPEATS_2"/>
    <property type="match status" value="3"/>
</dbReference>
<evidence type="ECO:0000259" key="4">
    <source>
        <dbReference type="Pfam" id="PF23335"/>
    </source>
</evidence>
<feature type="domain" description="IFT80 second beta-propeller" evidence="4">
    <location>
        <begin position="436"/>
        <end position="481"/>
    </location>
</feature>
<dbReference type="PROSITE" id="PS50294">
    <property type="entry name" value="WD_REPEATS_REGION"/>
    <property type="match status" value="2"/>
</dbReference>
<reference evidence="5 6" key="1">
    <citation type="submission" date="2021-06" db="EMBL/GenBank/DDBJ databases">
        <title>Caerostris extrusa draft genome.</title>
        <authorList>
            <person name="Kono N."/>
            <person name="Arakawa K."/>
        </authorList>
    </citation>
    <scope>NUCLEOTIDE SEQUENCE [LARGE SCALE GENOMIC DNA]</scope>
</reference>
<dbReference type="EMBL" id="BPLR01020179">
    <property type="protein sequence ID" value="GIX75577.1"/>
    <property type="molecule type" value="Genomic_DNA"/>
</dbReference>
<dbReference type="SUPFAM" id="SSF50978">
    <property type="entry name" value="WD40 repeat-like"/>
    <property type="match status" value="2"/>
</dbReference>
<dbReference type="SMART" id="SM00320">
    <property type="entry name" value="WD40"/>
    <property type="match status" value="6"/>
</dbReference>
<evidence type="ECO:0000256" key="2">
    <source>
        <dbReference type="ARBA" id="ARBA00022737"/>
    </source>
</evidence>
<dbReference type="GO" id="GO:0060271">
    <property type="term" value="P:cilium assembly"/>
    <property type="evidence" value="ECO:0007669"/>
    <property type="project" value="TreeGrafter"/>
</dbReference>
<evidence type="ECO:0000313" key="6">
    <source>
        <dbReference type="Proteomes" id="UP001054945"/>
    </source>
</evidence>
<dbReference type="InterPro" id="IPR015943">
    <property type="entry name" value="WD40/YVTN_repeat-like_dom_sf"/>
</dbReference>
<dbReference type="PANTHER" id="PTHR24098:SF0">
    <property type="entry name" value="OUTER SEGMENT 5"/>
    <property type="match status" value="1"/>
</dbReference>
<feature type="repeat" description="WD" evidence="3">
    <location>
        <begin position="187"/>
        <end position="219"/>
    </location>
</feature>
<keyword evidence="6" id="KW-1185">Reference proteome</keyword>
<feature type="repeat" description="WD" evidence="3">
    <location>
        <begin position="105"/>
        <end position="137"/>
    </location>
</feature>
<evidence type="ECO:0000256" key="3">
    <source>
        <dbReference type="PROSITE-ProRule" id="PRU00221"/>
    </source>
</evidence>
<keyword evidence="2" id="KW-0677">Repeat</keyword>
<dbReference type="InterPro" id="IPR036322">
    <property type="entry name" value="WD40_repeat_dom_sf"/>
</dbReference>
<dbReference type="InterPro" id="IPR001680">
    <property type="entry name" value="WD40_rpt"/>
</dbReference>
<dbReference type="FunFam" id="2.130.10.10:FF:000298">
    <property type="entry name" value="Intraflagellar transport 80 homolog (Chlamydomonas)"/>
    <property type="match status" value="1"/>
</dbReference>
<dbReference type="Gene3D" id="2.130.10.10">
    <property type="entry name" value="YVTN repeat-like/Quinoprotein amine dehydrogenase"/>
    <property type="match status" value="2"/>
</dbReference>